<dbReference type="PROSITE" id="PS01136">
    <property type="entry name" value="UPF0034"/>
    <property type="match status" value="1"/>
</dbReference>
<dbReference type="HAMAP" id="MF_02041">
    <property type="entry name" value="DusA_subfam"/>
    <property type="match status" value="1"/>
</dbReference>
<keyword evidence="2 9" id="KW-0820">tRNA-binding</keyword>
<dbReference type="InterPro" id="IPR013785">
    <property type="entry name" value="Aldolase_TIM"/>
</dbReference>
<feature type="domain" description="DUS-like FMN-binding" evidence="13">
    <location>
        <begin position="22"/>
        <end position="327"/>
    </location>
</feature>
<evidence type="ECO:0000256" key="6">
    <source>
        <dbReference type="ARBA" id="ARBA00022857"/>
    </source>
</evidence>
<feature type="active site" description="Proton donor" evidence="9 11">
    <location>
        <position position="107"/>
    </location>
</feature>
<evidence type="ECO:0000256" key="12">
    <source>
        <dbReference type="PIRSR" id="PIRSR006621-2"/>
    </source>
</evidence>
<keyword evidence="4 9" id="KW-0288">FMN</keyword>
<dbReference type="Pfam" id="PF01207">
    <property type="entry name" value="Dus"/>
    <property type="match status" value="1"/>
</dbReference>
<keyword evidence="15" id="KW-1185">Reference proteome</keyword>
<feature type="site" description="Interacts with tRNA" evidence="9">
    <location>
        <position position="104"/>
    </location>
</feature>
<feature type="site" description="Interacts with tRNA; defines subfamily-specific binding signature" evidence="9">
    <location>
        <position position="307"/>
    </location>
</feature>
<dbReference type="InterPro" id="IPR018517">
    <property type="entry name" value="tRNA_hU_synthase_CS"/>
</dbReference>
<feature type="binding site" evidence="9 12">
    <location>
        <position position="77"/>
    </location>
    <ligand>
        <name>FMN</name>
        <dbReference type="ChEBI" id="CHEBI:58210"/>
    </ligand>
</feature>
<comment type="similarity">
    <text evidence="10">Belongs to the dus family.</text>
</comment>
<name>A0A918K7L4_9GAMM</name>
<proteinExistence type="inferred from homology"/>
<comment type="cofactor">
    <cofactor evidence="1 9 10 12">
        <name>FMN</name>
        <dbReference type="ChEBI" id="CHEBI:58210"/>
    </cofactor>
</comment>
<comment type="catalytic activity">
    <reaction evidence="9">
        <text>5,6-dihydrouridine(20a) in tRNA + NAD(+) = uridine(20a) in tRNA + NADH + H(+)</text>
        <dbReference type="Rhea" id="RHEA:53348"/>
        <dbReference type="Rhea" id="RHEA-COMP:13535"/>
        <dbReference type="Rhea" id="RHEA-COMP:13536"/>
        <dbReference type="ChEBI" id="CHEBI:15378"/>
        <dbReference type="ChEBI" id="CHEBI:57540"/>
        <dbReference type="ChEBI" id="CHEBI:57945"/>
        <dbReference type="ChEBI" id="CHEBI:65315"/>
        <dbReference type="ChEBI" id="CHEBI:74443"/>
    </reaction>
</comment>
<dbReference type="InterPro" id="IPR004653">
    <property type="entry name" value="DusA"/>
</dbReference>
<feature type="binding site" evidence="9 12">
    <location>
        <position position="178"/>
    </location>
    <ligand>
        <name>FMN</name>
        <dbReference type="ChEBI" id="CHEBI:58210"/>
    </ligand>
</feature>
<protein>
    <recommendedName>
        <fullName evidence="9">tRNA-dihydrouridine(20/20a) synthase</fullName>
        <ecNumber evidence="9">1.3.1.91</ecNumber>
    </recommendedName>
    <alternativeName>
        <fullName evidence="9">U20-specific dihydrouridine synthase</fullName>
        <shortName evidence="9">U20-specific Dus</shortName>
    </alternativeName>
    <alternativeName>
        <fullName evidence="9">tRNA-dihydrouridine synthase A</fullName>
    </alternativeName>
</protein>
<dbReference type="InterPro" id="IPR035587">
    <property type="entry name" value="DUS-like_FMN-bd"/>
</dbReference>
<evidence type="ECO:0000256" key="4">
    <source>
        <dbReference type="ARBA" id="ARBA00022643"/>
    </source>
</evidence>
<keyword evidence="6 9" id="KW-0521">NADP</keyword>
<reference evidence="14" key="2">
    <citation type="submission" date="2020-09" db="EMBL/GenBank/DDBJ databases">
        <authorList>
            <person name="Sun Q."/>
            <person name="Kim S."/>
        </authorList>
    </citation>
    <scope>NUCLEOTIDE SEQUENCE</scope>
    <source>
        <strain evidence="14">KCTC 22169</strain>
    </source>
</reference>
<dbReference type="NCBIfam" id="NF008774">
    <property type="entry name" value="PRK11815.1"/>
    <property type="match status" value="1"/>
</dbReference>
<reference evidence="14" key="1">
    <citation type="journal article" date="2014" name="Int. J. Syst. Evol. Microbiol.">
        <title>Complete genome sequence of Corynebacterium casei LMG S-19264T (=DSM 44701T), isolated from a smear-ripened cheese.</title>
        <authorList>
            <consortium name="US DOE Joint Genome Institute (JGI-PGF)"/>
            <person name="Walter F."/>
            <person name="Albersmeier A."/>
            <person name="Kalinowski J."/>
            <person name="Ruckert C."/>
        </authorList>
    </citation>
    <scope>NUCLEOTIDE SEQUENCE</scope>
    <source>
        <strain evidence="14">KCTC 22169</strain>
    </source>
</reference>
<feature type="binding site" evidence="9 12">
    <location>
        <begin position="241"/>
        <end position="242"/>
    </location>
    <ligand>
        <name>FMN</name>
        <dbReference type="ChEBI" id="CHEBI:58210"/>
    </ligand>
</feature>
<accession>A0A918K7L4</accession>
<comment type="function">
    <text evidence="9">Catalyzes the synthesis of 5,6-dihydrouridine (D), a modified base found in the D-loop of most tRNAs, via the reduction of the C5-C6 double bond in target uridines. Specifically modifies U20 and U20a in tRNAs.</text>
</comment>
<evidence type="ECO:0000259" key="13">
    <source>
        <dbReference type="Pfam" id="PF01207"/>
    </source>
</evidence>
<dbReference type="GO" id="GO:0050660">
    <property type="term" value="F:flavin adenine dinucleotide binding"/>
    <property type="evidence" value="ECO:0007669"/>
    <property type="project" value="InterPro"/>
</dbReference>
<dbReference type="Gene3D" id="3.20.20.70">
    <property type="entry name" value="Aldolase class I"/>
    <property type="match status" value="1"/>
</dbReference>
<keyword evidence="8 9" id="KW-0560">Oxidoreductase</keyword>
<evidence type="ECO:0000256" key="7">
    <source>
        <dbReference type="ARBA" id="ARBA00022884"/>
    </source>
</evidence>
<gene>
    <name evidence="9 14" type="primary">dusA</name>
    <name evidence="14" type="ORF">GCM10007392_18090</name>
</gene>
<comment type="similarity">
    <text evidence="9">Belongs to the Dus family. DusA subfamily.</text>
</comment>
<dbReference type="NCBIfam" id="TIGR00742">
    <property type="entry name" value="yjbN"/>
    <property type="match status" value="1"/>
</dbReference>
<keyword evidence="7 9" id="KW-0694">RNA-binding</keyword>
<evidence type="ECO:0000256" key="10">
    <source>
        <dbReference type="PIRNR" id="PIRNR006621"/>
    </source>
</evidence>
<feature type="binding site" evidence="9 12">
    <location>
        <begin position="24"/>
        <end position="26"/>
    </location>
    <ligand>
        <name>FMN</name>
        <dbReference type="ChEBI" id="CHEBI:58210"/>
    </ligand>
</feature>
<evidence type="ECO:0000256" key="11">
    <source>
        <dbReference type="PIRSR" id="PIRSR006621-1"/>
    </source>
</evidence>
<evidence type="ECO:0000256" key="2">
    <source>
        <dbReference type="ARBA" id="ARBA00022555"/>
    </source>
</evidence>
<dbReference type="EC" id="1.3.1.91" evidence="9"/>
<feature type="site" description="Interacts with tRNA; defines subfamily-specific binding signature" evidence="9">
    <location>
        <position position="190"/>
    </location>
</feature>
<keyword evidence="3 9" id="KW-0285">Flavoprotein</keyword>
<evidence type="ECO:0000256" key="9">
    <source>
        <dbReference type="HAMAP-Rule" id="MF_02041"/>
    </source>
</evidence>
<dbReference type="Proteomes" id="UP000626148">
    <property type="component" value="Unassembled WGS sequence"/>
</dbReference>
<comment type="catalytic activity">
    <reaction evidence="9">
        <text>5,6-dihydrouridine(20) in tRNA + NAD(+) = uridine(20) in tRNA + NADH + H(+)</text>
        <dbReference type="Rhea" id="RHEA:53340"/>
        <dbReference type="Rhea" id="RHEA-COMP:13533"/>
        <dbReference type="Rhea" id="RHEA-COMP:13534"/>
        <dbReference type="ChEBI" id="CHEBI:15378"/>
        <dbReference type="ChEBI" id="CHEBI:57540"/>
        <dbReference type="ChEBI" id="CHEBI:57945"/>
        <dbReference type="ChEBI" id="CHEBI:65315"/>
        <dbReference type="ChEBI" id="CHEBI:74443"/>
        <dbReference type="EC" id="1.3.1.91"/>
    </reaction>
</comment>
<organism evidence="14 15">
    <name type="scientific">Saccharospirillum salsuginis</name>
    <dbReference type="NCBI Taxonomy" id="418750"/>
    <lineage>
        <taxon>Bacteria</taxon>
        <taxon>Pseudomonadati</taxon>
        <taxon>Pseudomonadota</taxon>
        <taxon>Gammaproteobacteria</taxon>
        <taxon>Oceanospirillales</taxon>
        <taxon>Saccharospirillaceae</taxon>
        <taxon>Saccharospirillum</taxon>
    </lineage>
</organism>
<dbReference type="InterPro" id="IPR001269">
    <property type="entry name" value="DUS_fam"/>
</dbReference>
<evidence type="ECO:0000313" key="15">
    <source>
        <dbReference type="Proteomes" id="UP000626148"/>
    </source>
</evidence>
<dbReference type="SUPFAM" id="SSF51395">
    <property type="entry name" value="FMN-linked oxidoreductases"/>
    <property type="match status" value="1"/>
</dbReference>
<keyword evidence="12" id="KW-0547">Nucleotide-binding</keyword>
<comment type="catalytic activity">
    <reaction evidence="9">
        <text>5,6-dihydrouridine(20a) in tRNA + NADP(+) = uridine(20a) in tRNA + NADPH + H(+)</text>
        <dbReference type="Rhea" id="RHEA:53344"/>
        <dbReference type="Rhea" id="RHEA-COMP:13535"/>
        <dbReference type="Rhea" id="RHEA-COMP:13536"/>
        <dbReference type="ChEBI" id="CHEBI:15378"/>
        <dbReference type="ChEBI" id="CHEBI:57783"/>
        <dbReference type="ChEBI" id="CHEBI:58349"/>
        <dbReference type="ChEBI" id="CHEBI:65315"/>
        <dbReference type="ChEBI" id="CHEBI:74443"/>
    </reaction>
</comment>
<feature type="binding site" evidence="9 12">
    <location>
        <begin position="218"/>
        <end position="220"/>
    </location>
    <ligand>
        <name>FMN</name>
        <dbReference type="ChEBI" id="CHEBI:58210"/>
    </ligand>
</feature>
<feature type="site" description="Interacts with tRNA; defines subfamily-specific binding signature" evidence="9">
    <location>
        <position position="310"/>
    </location>
</feature>
<comment type="catalytic activity">
    <reaction evidence="9">
        <text>5,6-dihydrouridine(20) in tRNA + NADP(+) = uridine(20) in tRNA + NADPH + H(+)</text>
        <dbReference type="Rhea" id="RHEA:53336"/>
        <dbReference type="Rhea" id="RHEA-COMP:13533"/>
        <dbReference type="Rhea" id="RHEA-COMP:13534"/>
        <dbReference type="ChEBI" id="CHEBI:15378"/>
        <dbReference type="ChEBI" id="CHEBI:57783"/>
        <dbReference type="ChEBI" id="CHEBI:58349"/>
        <dbReference type="ChEBI" id="CHEBI:65315"/>
        <dbReference type="ChEBI" id="CHEBI:74443"/>
        <dbReference type="EC" id="1.3.1.91"/>
    </reaction>
</comment>
<feature type="binding site" evidence="9 12">
    <location>
        <position position="146"/>
    </location>
    <ligand>
        <name>FMN</name>
        <dbReference type="ChEBI" id="CHEBI:58210"/>
    </ligand>
</feature>
<dbReference type="PANTHER" id="PTHR42907:SF1">
    <property type="entry name" value="FMN-LINKED OXIDOREDUCTASES SUPERFAMILY PROTEIN"/>
    <property type="match status" value="1"/>
</dbReference>
<dbReference type="PANTHER" id="PTHR42907">
    <property type="entry name" value="FMN-LINKED OXIDOREDUCTASES SUPERFAMILY PROTEIN"/>
    <property type="match status" value="1"/>
</dbReference>
<sequence length="344" mass="38196">MIRFSTNKPAEPFLSYPHRFSVAPMMDWTTSECRQFHRLLTHKALLYTEMVTTGALIHGDRARFLRYDPSEHPIALQLGGSDAAELAQCATMAEDWGYDEVNLNAGCPSDRVQNGMIGAILMGHAQLVGDGLKAMRDASGIPVTIKHRIGIDDFDSYEFMRDFVGTTAESGCRTYIVHARKAILQGLSPKENREIPPLDYDRVKRLKTDFPHLNIVINGGLKSHDACLALLRDGLDGVMLGREAYQNPLILQDVDPTYYDSEAPLASQGELVEAYLAWIEAKTAEGTPLKYLARHTLGLFQGQPGARQFRRVLSEGMHKAGASPDLVREALARVRLLETEPMTA</sequence>
<dbReference type="GO" id="GO:0102264">
    <property type="term" value="F:tRNA-dihydrouridine20 synthase activity"/>
    <property type="evidence" value="ECO:0007669"/>
    <property type="project" value="UniProtKB-EC"/>
</dbReference>
<evidence type="ECO:0000256" key="1">
    <source>
        <dbReference type="ARBA" id="ARBA00001917"/>
    </source>
</evidence>
<evidence type="ECO:0000256" key="5">
    <source>
        <dbReference type="ARBA" id="ARBA00022694"/>
    </source>
</evidence>
<dbReference type="CDD" id="cd02801">
    <property type="entry name" value="DUS_like_FMN"/>
    <property type="match status" value="1"/>
</dbReference>
<dbReference type="EMBL" id="BMXR01000004">
    <property type="protein sequence ID" value="GGX51232.1"/>
    <property type="molecule type" value="Genomic_DNA"/>
</dbReference>
<comment type="caution">
    <text evidence="14">The sequence shown here is derived from an EMBL/GenBank/DDBJ whole genome shotgun (WGS) entry which is preliminary data.</text>
</comment>
<feature type="site" description="Interacts with tRNA" evidence="9">
    <location>
        <position position="193"/>
    </location>
</feature>
<keyword evidence="5 9" id="KW-0819">tRNA processing</keyword>
<dbReference type="GO" id="GO:0000049">
    <property type="term" value="F:tRNA binding"/>
    <property type="evidence" value="ECO:0007669"/>
    <property type="project" value="UniProtKB-UniRule"/>
</dbReference>
<dbReference type="PIRSF" id="PIRSF006621">
    <property type="entry name" value="Dus"/>
    <property type="match status" value="1"/>
</dbReference>
<dbReference type="AlphaFoldDB" id="A0A918K7L4"/>
<evidence type="ECO:0000256" key="3">
    <source>
        <dbReference type="ARBA" id="ARBA00022630"/>
    </source>
</evidence>
<evidence type="ECO:0000256" key="8">
    <source>
        <dbReference type="ARBA" id="ARBA00023002"/>
    </source>
</evidence>
<dbReference type="GO" id="GO:0010181">
    <property type="term" value="F:FMN binding"/>
    <property type="evidence" value="ECO:0007669"/>
    <property type="project" value="UniProtKB-UniRule"/>
</dbReference>
<dbReference type="Gene3D" id="1.20.120.1460">
    <property type="match status" value="1"/>
</dbReference>
<evidence type="ECO:0000313" key="14">
    <source>
        <dbReference type="EMBL" id="GGX51232.1"/>
    </source>
</evidence>